<reference evidence="1" key="1">
    <citation type="submission" date="2023-07" db="EMBL/GenBank/DDBJ databases">
        <title>draft genome sequence of fig (Ficus carica).</title>
        <authorList>
            <person name="Takahashi T."/>
            <person name="Nishimura K."/>
        </authorList>
    </citation>
    <scope>NUCLEOTIDE SEQUENCE</scope>
</reference>
<gene>
    <name evidence="1" type="ORF">TIFTF001_006778</name>
</gene>
<organism evidence="1 2">
    <name type="scientific">Ficus carica</name>
    <name type="common">Common fig</name>
    <dbReference type="NCBI Taxonomy" id="3494"/>
    <lineage>
        <taxon>Eukaryota</taxon>
        <taxon>Viridiplantae</taxon>
        <taxon>Streptophyta</taxon>
        <taxon>Embryophyta</taxon>
        <taxon>Tracheophyta</taxon>
        <taxon>Spermatophyta</taxon>
        <taxon>Magnoliopsida</taxon>
        <taxon>eudicotyledons</taxon>
        <taxon>Gunneridae</taxon>
        <taxon>Pentapetalae</taxon>
        <taxon>rosids</taxon>
        <taxon>fabids</taxon>
        <taxon>Rosales</taxon>
        <taxon>Moraceae</taxon>
        <taxon>Ficeae</taxon>
        <taxon>Ficus</taxon>
    </lineage>
</organism>
<sequence>MEGMRGRELYGEFFGFGKPRKWESWVVSRTSLPVLREAYNSSPAGMPVSKAGMIAEMRAAATKLDFVWLIPERQGEEPPEEAYSAGLDWERAALDTSLE</sequence>
<protein>
    <submittedName>
        <fullName evidence="1">Uncharacterized protein</fullName>
    </submittedName>
</protein>
<accession>A0AA88DG04</accession>
<dbReference type="Proteomes" id="UP001187192">
    <property type="component" value="Unassembled WGS sequence"/>
</dbReference>
<dbReference type="EMBL" id="BTGU01000007">
    <property type="protein sequence ID" value="GMN37389.1"/>
    <property type="molecule type" value="Genomic_DNA"/>
</dbReference>
<dbReference type="AlphaFoldDB" id="A0AA88DG04"/>
<proteinExistence type="predicted"/>
<evidence type="ECO:0000313" key="2">
    <source>
        <dbReference type="Proteomes" id="UP001187192"/>
    </source>
</evidence>
<comment type="caution">
    <text evidence="1">The sequence shown here is derived from an EMBL/GenBank/DDBJ whole genome shotgun (WGS) entry which is preliminary data.</text>
</comment>
<name>A0AA88DG04_FICCA</name>
<evidence type="ECO:0000313" key="1">
    <source>
        <dbReference type="EMBL" id="GMN37389.1"/>
    </source>
</evidence>
<keyword evidence="2" id="KW-1185">Reference proteome</keyword>